<dbReference type="InterPro" id="IPR036291">
    <property type="entry name" value="NAD(P)-bd_dom_sf"/>
</dbReference>
<dbReference type="Proteomes" id="UP001152519">
    <property type="component" value="Unassembled WGS sequence"/>
</dbReference>
<dbReference type="AlphaFoldDB" id="A0A9W4DKE1"/>
<dbReference type="CDD" id="cd05289">
    <property type="entry name" value="MDR_like_2"/>
    <property type="match status" value="1"/>
</dbReference>
<dbReference type="SUPFAM" id="SSF51735">
    <property type="entry name" value="NAD(P)-binding Rossmann-fold domains"/>
    <property type="match status" value="1"/>
</dbReference>
<keyword evidence="4" id="KW-1185">Reference proteome</keyword>
<dbReference type="PANTHER" id="PTHR44154">
    <property type="entry name" value="QUINONE OXIDOREDUCTASE"/>
    <property type="match status" value="1"/>
</dbReference>
<dbReference type="Pfam" id="PF13602">
    <property type="entry name" value="ADH_zinc_N_2"/>
    <property type="match status" value="1"/>
</dbReference>
<dbReference type="EMBL" id="CAJSLV010000035">
    <property type="protein sequence ID" value="CAG6391794.1"/>
    <property type="molecule type" value="Genomic_DNA"/>
</dbReference>
<accession>A0A9W4DKE1</accession>
<dbReference type="Gene3D" id="3.90.180.10">
    <property type="entry name" value="Medium-chain alcohol dehydrogenases, catalytic domain"/>
    <property type="match status" value="1"/>
</dbReference>
<sequence length="311" mass="31373">MTKAKGIAFDEFGPAGVLHPLDIDVPEPGPGQVRIAVRAAGVNPLDHKIRAGYMNAVFPVELPHVPGIEAAGVVESVGEGVTGLAAGDEVFGPTVTGAYAGLALAEAAKLAAKPASLGFPEAAALPVAAETAYRALHELHVRPGETLIVHGAAGGVGILAVQFAVARGLRVVGTAGEANHEHLRRLGAIPVTYGDGLVDRAREAVPEGVDVAFDTTGLAESLAASVELTGAKDRVLTIGSPLTAGEYGVAFSSGAGPDGYFGAPAFAEALALHAAGTLDVAIHRAYPLAEAVDAQRASEAGHLRGKIVLLP</sequence>
<dbReference type="SUPFAM" id="SSF50129">
    <property type="entry name" value="GroES-like"/>
    <property type="match status" value="1"/>
</dbReference>
<comment type="caution">
    <text evidence="3">The sequence shown here is derived from an EMBL/GenBank/DDBJ whole genome shotgun (WGS) entry which is preliminary data.</text>
</comment>
<evidence type="ECO:0000256" key="1">
    <source>
        <dbReference type="ARBA" id="ARBA00022857"/>
    </source>
</evidence>
<dbReference type="InterPro" id="IPR013154">
    <property type="entry name" value="ADH-like_N"/>
</dbReference>
<proteinExistence type="predicted"/>
<name>A0A9W4DKE1_9ACTN</name>
<dbReference type="InterPro" id="IPR020843">
    <property type="entry name" value="ER"/>
</dbReference>
<keyword evidence="1" id="KW-0521">NADP</keyword>
<dbReference type="InterPro" id="IPR011032">
    <property type="entry name" value="GroES-like_sf"/>
</dbReference>
<organism evidence="3 4">
    <name type="scientific">Actinacidiphila cocklensis</name>
    <dbReference type="NCBI Taxonomy" id="887465"/>
    <lineage>
        <taxon>Bacteria</taxon>
        <taxon>Bacillati</taxon>
        <taxon>Actinomycetota</taxon>
        <taxon>Actinomycetes</taxon>
        <taxon>Kitasatosporales</taxon>
        <taxon>Streptomycetaceae</taxon>
        <taxon>Actinacidiphila</taxon>
    </lineage>
</organism>
<evidence type="ECO:0000313" key="4">
    <source>
        <dbReference type="Proteomes" id="UP001152519"/>
    </source>
</evidence>
<dbReference type="Pfam" id="PF08240">
    <property type="entry name" value="ADH_N"/>
    <property type="match status" value="1"/>
</dbReference>
<evidence type="ECO:0000313" key="3">
    <source>
        <dbReference type="EMBL" id="CAG6391794.1"/>
    </source>
</evidence>
<dbReference type="PANTHER" id="PTHR44154:SF1">
    <property type="entry name" value="QUINONE OXIDOREDUCTASE"/>
    <property type="match status" value="1"/>
</dbReference>
<dbReference type="GO" id="GO:0016491">
    <property type="term" value="F:oxidoreductase activity"/>
    <property type="evidence" value="ECO:0007669"/>
    <property type="project" value="InterPro"/>
</dbReference>
<dbReference type="Gene3D" id="3.40.50.720">
    <property type="entry name" value="NAD(P)-binding Rossmann-like Domain"/>
    <property type="match status" value="1"/>
</dbReference>
<dbReference type="SMART" id="SM00829">
    <property type="entry name" value="PKS_ER"/>
    <property type="match status" value="1"/>
</dbReference>
<feature type="domain" description="Enoyl reductase (ER)" evidence="2">
    <location>
        <begin position="16"/>
        <end position="309"/>
    </location>
</feature>
<reference evidence="3" key="1">
    <citation type="submission" date="2021-05" db="EMBL/GenBank/DDBJ databases">
        <authorList>
            <person name="Arsene-Ploetze F."/>
        </authorList>
    </citation>
    <scope>NUCLEOTIDE SEQUENCE</scope>
    <source>
        <strain evidence="3">DSM 42138</strain>
    </source>
</reference>
<evidence type="ECO:0000259" key="2">
    <source>
        <dbReference type="SMART" id="SM00829"/>
    </source>
</evidence>
<dbReference type="RefSeq" id="WP_251485666.1">
    <property type="nucleotide sequence ID" value="NZ_CAJSLV010000035.1"/>
</dbReference>
<gene>
    <name evidence="3" type="ORF">SCOCK_130198</name>
</gene>
<dbReference type="InterPro" id="IPR051603">
    <property type="entry name" value="Zinc-ADH_QOR/CCCR"/>
</dbReference>
<protein>
    <submittedName>
        <fullName evidence="3">NADPH:quinone reductase</fullName>
    </submittedName>
</protein>